<keyword evidence="2" id="KW-1133">Transmembrane helix</keyword>
<reference evidence="4" key="1">
    <citation type="submission" date="2023-06" db="EMBL/GenBank/DDBJ databases">
        <title>Survivors Of The Sea: Transcriptome response of Skeletonema marinoi to long-term dormancy.</title>
        <authorList>
            <person name="Pinder M.I.M."/>
            <person name="Kourtchenko O."/>
            <person name="Robertson E.K."/>
            <person name="Larsson T."/>
            <person name="Maumus F."/>
            <person name="Osuna-Cruz C.M."/>
            <person name="Vancaester E."/>
            <person name="Stenow R."/>
            <person name="Vandepoele K."/>
            <person name="Ploug H."/>
            <person name="Bruchert V."/>
            <person name="Godhe A."/>
            <person name="Topel M."/>
        </authorList>
    </citation>
    <scope>NUCLEOTIDE SEQUENCE</scope>
    <source>
        <strain evidence="4">R05AC</strain>
    </source>
</reference>
<feature type="region of interest" description="Disordered" evidence="1">
    <location>
        <begin position="660"/>
        <end position="741"/>
    </location>
</feature>
<keyword evidence="2" id="KW-0472">Membrane</keyword>
<keyword evidence="4" id="KW-0378">Hydrolase</keyword>
<evidence type="ECO:0000313" key="4">
    <source>
        <dbReference type="EMBL" id="KAK1748341.1"/>
    </source>
</evidence>
<feature type="compositionally biased region" description="Acidic residues" evidence="1">
    <location>
        <begin position="729"/>
        <end position="738"/>
    </location>
</feature>
<dbReference type="GO" id="GO:0006798">
    <property type="term" value="P:polyphosphate catabolic process"/>
    <property type="evidence" value="ECO:0007669"/>
    <property type="project" value="TreeGrafter"/>
</dbReference>
<feature type="region of interest" description="Disordered" evidence="1">
    <location>
        <begin position="457"/>
        <end position="504"/>
    </location>
</feature>
<feature type="compositionally biased region" description="Basic residues" evidence="1">
    <location>
        <begin position="214"/>
        <end position="225"/>
    </location>
</feature>
<feature type="compositionally biased region" description="Polar residues" evidence="1">
    <location>
        <begin position="189"/>
        <end position="201"/>
    </location>
</feature>
<feature type="compositionally biased region" description="Basic and acidic residues" evidence="1">
    <location>
        <begin position="268"/>
        <end position="287"/>
    </location>
</feature>
<dbReference type="Gene3D" id="3.60.21.10">
    <property type="match status" value="1"/>
</dbReference>
<dbReference type="Pfam" id="PF00149">
    <property type="entry name" value="Metallophos"/>
    <property type="match status" value="1"/>
</dbReference>
<dbReference type="AlphaFoldDB" id="A0AAD8YKM8"/>
<keyword evidence="2" id="KW-0812">Transmembrane</keyword>
<feature type="region of interest" description="Disordered" evidence="1">
    <location>
        <begin position="606"/>
        <end position="628"/>
    </location>
</feature>
<feature type="compositionally biased region" description="Acidic residues" evidence="1">
    <location>
        <begin position="370"/>
        <end position="379"/>
    </location>
</feature>
<dbReference type="EMBL" id="JATAAI010000001">
    <property type="protein sequence ID" value="KAK1748341.1"/>
    <property type="molecule type" value="Genomic_DNA"/>
</dbReference>
<keyword evidence="5" id="KW-1185">Reference proteome</keyword>
<dbReference type="SUPFAM" id="SSF56300">
    <property type="entry name" value="Metallo-dependent phosphatases"/>
    <property type="match status" value="1"/>
</dbReference>
<feature type="domain" description="Calcineurin-like phosphoesterase" evidence="3">
    <location>
        <begin position="978"/>
        <end position="1104"/>
    </location>
</feature>
<dbReference type="InterPro" id="IPR050126">
    <property type="entry name" value="Ap4A_hydrolase"/>
</dbReference>
<feature type="compositionally biased region" description="Basic residues" evidence="1">
    <location>
        <begin position="102"/>
        <end position="125"/>
    </location>
</feature>
<dbReference type="EC" id="3.1.-.-" evidence="4"/>
<feature type="region of interest" description="Disordered" evidence="1">
    <location>
        <begin position="353"/>
        <end position="410"/>
    </location>
</feature>
<feature type="transmembrane region" description="Helical" evidence="2">
    <location>
        <begin position="24"/>
        <end position="47"/>
    </location>
</feature>
<dbReference type="InterPro" id="IPR029052">
    <property type="entry name" value="Metallo-depent_PP-like"/>
</dbReference>
<organism evidence="4 5">
    <name type="scientific">Skeletonema marinoi</name>
    <dbReference type="NCBI Taxonomy" id="267567"/>
    <lineage>
        <taxon>Eukaryota</taxon>
        <taxon>Sar</taxon>
        <taxon>Stramenopiles</taxon>
        <taxon>Ochrophyta</taxon>
        <taxon>Bacillariophyta</taxon>
        <taxon>Coscinodiscophyceae</taxon>
        <taxon>Thalassiosirophycidae</taxon>
        <taxon>Thalassiosirales</taxon>
        <taxon>Skeletonemataceae</taxon>
        <taxon>Skeletonema</taxon>
        <taxon>Skeletonema marinoi-dohrnii complex</taxon>
    </lineage>
</organism>
<comment type="caution">
    <text evidence="4">The sequence shown here is derived from an EMBL/GenBank/DDBJ whole genome shotgun (WGS) entry which is preliminary data.</text>
</comment>
<dbReference type="CDD" id="cd00144">
    <property type="entry name" value="MPP_PPP_family"/>
    <property type="match status" value="1"/>
</dbReference>
<feature type="compositionally biased region" description="Low complexity" evidence="1">
    <location>
        <begin position="170"/>
        <end position="188"/>
    </location>
</feature>
<name>A0AAD8YKM8_9STRA</name>
<feature type="region of interest" description="Disordered" evidence="1">
    <location>
        <begin position="79"/>
        <end position="305"/>
    </location>
</feature>
<proteinExistence type="predicted"/>
<evidence type="ECO:0000256" key="2">
    <source>
        <dbReference type="SAM" id="Phobius"/>
    </source>
</evidence>
<evidence type="ECO:0000313" key="5">
    <source>
        <dbReference type="Proteomes" id="UP001224775"/>
    </source>
</evidence>
<dbReference type="GO" id="GO:0005737">
    <property type="term" value="C:cytoplasm"/>
    <property type="evidence" value="ECO:0007669"/>
    <property type="project" value="TreeGrafter"/>
</dbReference>
<feature type="compositionally biased region" description="Polar residues" evidence="1">
    <location>
        <begin position="683"/>
        <end position="693"/>
    </location>
</feature>
<gene>
    <name evidence="4" type="ORF">QTG54_000280</name>
</gene>
<dbReference type="GO" id="GO:0000298">
    <property type="term" value="F:endopolyphosphatase activity"/>
    <property type="evidence" value="ECO:0007669"/>
    <property type="project" value="TreeGrafter"/>
</dbReference>
<dbReference type="InterPro" id="IPR004843">
    <property type="entry name" value="Calcineurin-like_PHP"/>
</dbReference>
<dbReference type="GO" id="GO:0016791">
    <property type="term" value="F:phosphatase activity"/>
    <property type="evidence" value="ECO:0007669"/>
    <property type="project" value="TreeGrafter"/>
</dbReference>
<accession>A0AAD8YKM8</accession>
<protein>
    <submittedName>
        <fullName evidence="4">Metallophosphoesterase</fullName>
        <ecNumber evidence="4">3.1.-.-</ecNumber>
    </submittedName>
</protein>
<evidence type="ECO:0000259" key="3">
    <source>
        <dbReference type="Pfam" id="PF00149"/>
    </source>
</evidence>
<feature type="region of interest" description="Disordered" evidence="1">
    <location>
        <begin position="879"/>
        <end position="916"/>
    </location>
</feature>
<dbReference type="PANTHER" id="PTHR42850">
    <property type="entry name" value="METALLOPHOSPHOESTERASE"/>
    <property type="match status" value="1"/>
</dbReference>
<feature type="compositionally biased region" description="Basic and acidic residues" evidence="1">
    <location>
        <begin position="126"/>
        <end position="143"/>
    </location>
</feature>
<evidence type="ECO:0000256" key="1">
    <source>
        <dbReference type="SAM" id="MobiDB-lite"/>
    </source>
</evidence>
<dbReference type="PANTHER" id="PTHR42850:SF4">
    <property type="entry name" value="ZINC-DEPENDENT ENDOPOLYPHOSPHATASE"/>
    <property type="match status" value="1"/>
</dbReference>
<sequence>MNNYHNNNDAVNKYRRNRRNGPRIINEFMMMYLSCVIVGSSVVMGFAPSSRYDSFQTNRIRAGQRDYLYSAAHTSISSRNKLALHSSSNDDDGDDNNDGRKYGNRNRRTPNRPGKKGLKGKRFHLTKTERDRDDQRLQSKKDGSSSSSSTAPRRKPSSATNQRVKMKKMTSSSTLLPPPSILSSSSRTNGNTENCDDSASTPGDRWVKINSNQRNKRQRGGRRRPTTYNKNTSASSQLSGSNSREGEASASTPGKQRLTRATKTSSGADKRIQSTGRRNDNQKKDSPYFDYLPPPSSKGKGKQRRMDLPKWGEMFNSTSSINDVSLLADLEFPPSPAIDGVLPVSELFYRSSQSISGDDDTNEKAPTEDGSAESDDSSDESSRQEQDSDDEELPFSAEQSDRLSTPGNKIQIRRNSANVYLDGVPSGISDAVRRELTNMAAQEIEEQRRLELRMQENLTNGGMGNKNDATDPSPMNTEDDPLTTRGNRPRSRRNKSGTKGGRAVGRKMVRRGMEMLVGGEPINADPPQRSLELNYYRKHPKLWPRSVTTNSPDFGPLMHMHSAGKVPRESIGLFCENFVDIAQKWKICPDDLKTVVSEHEVRRRNEEAAAEHAAAVEAREERTLPSVSDEDIDNLMASLSESNSADISGLEVDVDTGTIKDGSGRVVKFNPRELNAPKGFGASPSTPKQSTPKQSKKRITRDSRGGGSGISDKSLSPVHTLGSGRSEDSDNSTDDDGIKDDKMMFTLGGELKFSLGVTRTELESGHGGHGHGSAFRRVLREGIGASINAKEMGFDVNISKLVMVDVEGGATDVMVQFQLDPRDAMDIGEAERAAKEVNGALASAMNDGKMAMSLAHVAREEKGWTAKIRDRIVEEFLFETEDDDEDKGFDEGDGQEEEDGVEDDESDFEYDEEEEYDGPFGMEGDIIYAKDDIWLGGGNGGVFFDYSETNAKNAPYQGKLGPYLVDAAVDRARQNQPKVIAIGDVHGCIDELQALLRKCDYHPGDLVVFLGDLVCKGPDSLSVVQMAREIGAIGVRGNHDFEVVRWHQAIKSGADPPVIGSEHYYVASALSTADLKWMYSLPWFISSSHLNALFVHAGFVSGIRLAKQNPRLMMNMRSILPDGTVTSKFFNNWPWARLWDGPQTVFFGHDADRGLQQYEHAIGLDTGCVYGGKLTACILPERRLVSVNAKREYFQYRRKHFD</sequence>
<feature type="compositionally biased region" description="Polar residues" evidence="1">
    <location>
        <begin position="226"/>
        <end position="267"/>
    </location>
</feature>
<dbReference type="Proteomes" id="UP001224775">
    <property type="component" value="Unassembled WGS sequence"/>
</dbReference>
<feature type="compositionally biased region" description="Basic residues" evidence="1">
    <location>
        <begin position="487"/>
        <end position="496"/>
    </location>
</feature>